<evidence type="ECO:0000259" key="10">
    <source>
        <dbReference type="PROSITE" id="PS50828"/>
    </source>
</evidence>
<dbReference type="Gene3D" id="3.30.1370.110">
    <property type="match status" value="1"/>
</dbReference>
<dbReference type="HAMAP" id="MF_00092">
    <property type="entry name" value="MutS2"/>
    <property type="match status" value="1"/>
</dbReference>
<dbReference type="SMART" id="SM00463">
    <property type="entry name" value="SMR"/>
    <property type="match status" value="1"/>
</dbReference>
<evidence type="ECO:0000256" key="2">
    <source>
        <dbReference type="ARBA" id="ARBA00022741"/>
    </source>
</evidence>
<dbReference type="FunFam" id="3.40.50.300:FF:001531">
    <property type="entry name" value="Endonuclease MutS2"/>
    <property type="match status" value="1"/>
</dbReference>
<comment type="similarity">
    <text evidence="7">Belongs to the DNA mismatch repair MutS family. MutS2 subfamily.</text>
</comment>
<feature type="binding site" evidence="7">
    <location>
        <begin position="341"/>
        <end position="348"/>
    </location>
    <ligand>
        <name>ATP</name>
        <dbReference type="ChEBI" id="CHEBI:30616"/>
    </ligand>
</feature>
<feature type="region of interest" description="Disordered" evidence="9">
    <location>
        <begin position="602"/>
        <end position="630"/>
    </location>
</feature>
<evidence type="ECO:0000256" key="1">
    <source>
        <dbReference type="ARBA" id="ARBA00022730"/>
    </source>
</evidence>
<evidence type="ECO:0000256" key="6">
    <source>
        <dbReference type="ARBA" id="ARBA00023125"/>
    </source>
</evidence>
<dbReference type="EC" id="3.1.-.-" evidence="7"/>
<dbReference type="SMART" id="SM00534">
    <property type="entry name" value="MUTSac"/>
    <property type="match status" value="1"/>
</dbReference>
<dbReference type="GO" id="GO:0043023">
    <property type="term" value="F:ribosomal large subunit binding"/>
    <property type="evidence" value="ECO:0007669"/>
    <property type="project" value="UniProtKB-UniRule"/>
</dbReference>
<dbReference type="Gene3D" id="3.40.50.300">
    <property type="entry name" value="P-loop containing nucleotide triphosphate hydrolases"/>
    <property type="match status" value="1"/>
</dbReference>
<keyword evidence="5 7" id="KW-0694">RNA-binding</keyword>
<dbReference type="SUPFAM" id="SSF48334">
    <property type="entry name" value="DNA repair protein MutS, domain III"/>
    <property type="match status" value="1"/>
</dbReference>
<keyword evidence="12" id="KW-1185">Reference proteome</keyword>
<dbReference type="InterPro" id="IPR005747">
    <property type="entry name" value="MutS2"/>
</dbReference>
<dbReference type="GO" id="GO:0030983">
    <property type="term" value="F:mismatched DNA binding"/>
    <property type="evidence" value="ECO:0007669"/>
    <property type="project" value="InterPro"/>
</dbReference>
<dbReference type="SMART" id="SM00533">
    <property type="entry name" value="MUTSd"/>
    <property type="match status" value="1"/>
</dbReference>
<dbReference type="GO" id="GO:0140664">
    <property type="term" value="F:ATP-dependent DNA damage sensor activity"/>
    <property type="evidence" value="ECO:0007669"/>
    <property type="project" value="InterPro"/>
</dbReference>
<dbReference type="EMBL" id="SMAD01000003">
    <property type="protein sequence ID" value="TCS88365.1"/>
    <property type="molecule type" value="Genomic_DNA"/>
</dbReference>
<dbReference type="GO" id="GO:0005524">
    <property type="term" value="F:ATP binding"/>
    <property type="evidence" value="ECO:0007669"/>
    <property type="project" value="UniProtKB-UniRule"/>
</dbReference>
<keyword evidence="6 7" id="KW-0238">DNA-binding</keyword>
<keyword evidence="1 7" id="KW-0699">rRNA-binding</keyword>
<evidence type="ECO:0000256" key="9">
    <source>
        <dbReference type="SAM" id="MobiDB-lite"/>
    </source>
</evidence>
<gene>
    <name evidence="7" type="primary">mutS2</name>
    <name evidence="7" type="synonym">rqcU</name>
    <name evidence="11" type="ORF">EDD80_103229</name>
</gene>
<dbReference type="GO" id="GO:0045910">
    <property type="term" value="P:negative regulation of DNA recombination"/>
    <property type="evidence" value="ECO:0007669"/>
    <property type="project" value="InterPro"/>
</dbReference>
<dbReference type="InterPro" id="IPR027417">
    <property type="entry name" value="P-loop_NTPase"/>
</dbReference>
<dbReference type="PIRSF" id="PIRSF005814">
    <property type="entry name" value="MutS_YshD"/>
    <property type="match status" value="1"/>
</dbReference>
<evidence type="ECO:0000313" key="11">
    <source>
        <dbReference type="EMBL" id="TCS88365.1"/>
    </source>
</evidence>
<keyword evidence="7" id="KW-0540">Nuclease</keyword>
<keyword evidence="8" id="KW-0175">Coiled coil</keyword>
<feature type="coiled-coil region" evidence="8">
    <location>
        <begin position="525"/>
        <end position="566"/>
    </location>
</feature>
<dbReference type="InterPro" id="IPR036187">
    <property type="entry name" value="DNA_mismatch_repair_MutS_sf"/>
</dbReference>
<proteinExistence type="inferred from homology"/>
<comment type="function">
    <text evidence="7">Acts as a ribosome collision sensor, splitting the ribosome into its 2 subunits. Detects stalled/collided 70S ribosomes which it binds and splits by an ATP-hydrolysis driven conformational change. Acts upstream of the ribosome quality control system (RQC), a ribosome-associated complex that mediates the extraction of incompletely synthesized nascent chains from stalled ribosomes and their subsequent degradation. Probably generates substrates for RQC.</text>
</comment>
<sequence>MLYPVNIGDKLGFTEVKRLLRSYCLSPMGGERVDKMQFIARADLLGKLLRQTWEFRQILQDDAPFPASDYLDIRPLLHKIKPENAFLSEEEVFHLMLVLKTVFQAIRYMNEREGRYPALEQLFEKAQIEKEILSLISRVIDEKGEIRPDASQALSGIFQQIHKSELESRKRLDSIFRQAIKEGWIADGNLTIRQGRMVIPVQAEFKRKIKGYIHDESATGQTVFIEPAEVFDLNNRVRDLEFEKRREITRILIELTGQLKPFTFQLESYQQLLTNVDFIRAKALLAIRLQAELPKLSDEPVMRLVNARHPLLWLSHKESGQDVEPLTLTIEEEERILVLSGPNAGGKSVCLKTVGLLQLMLQSGMLVPASEFSEMGIFHKILADIGDDQSIESDLSTYSAHLSKMKEFISQAGERTLVLIDEFGTGTDPQFGGPLAEAVLEELNARKVRGVITTHYSNLKLFAGNTPGLVNASMLFDSKGLNPLYRLEMGKPGSSYAFEIAEKIGLPGKVLKTAREKAGAGQNYLDKLLIELEREKKELLDQGRELQRQQQRLDQLVSENTALKQHFEENRKKLLKEAKEEARGIISGANKLVENTISEIRQSGADKEQTREARRKLKETGGALTKKEEEKPVAAAKSAIVPGNWVKLPGSEAKGEVISVSRGNAVIAIGNLRTVAKLGQLEKVAGSKPGNAGSRASYTVYQQSENMKFNHEADLRGMRGEEALAELEKLMDRALMLGVGKLKVIHGKGDGILRKLIRNYLSEYPQVAKLEDEHPDRGGDGITYVHFS</sequence>
<dbReference type="PANTHER" id="PTHR48466">
    <property type="entry name" value="OS10G0509000 PROTEIN-RELATED"/>
    <property type="match status" value="1"/>
</dbReference>
<evidence type="ECO:0000256" key="4">
    <source>
        <dbReference type="ARBA" id="ARBA00022840"/>
    </source>
</evidence>
<keyword evidence="7" id="KW-0255">Endonuclease</keyword>
<dbReference type="InterPro" id="IPR045076">
    <property type="entry name" value="MutS"/>
</dbReference>
<dbReference type="OrthoDB" id="9808166at2"/>
<dbReference type="EC" id="3.6.4.-" evidence="7"/>
<dbReference type="SUPFAM" id="SSF52540">
    <property type="entry name" value="P-loop containing nucleoside triphosphate hydrolases"/>
    <property type="match status" value="1"/>
</dbReference>
<dbReference type="PROSITE" id="PS50828">
    <property type="entry name" value="SMR"/>
    <property type="match status" value="1"/>
</dbReference>
<dbReference type="Proteomes" id="UP000295807">
    <property type="component" value="Unassembled WGS sequence"/>
</dbReference>
<dbReference type="InterPro" id="IPR002625">
    <property type="entry name" value="Smr_dom"/>
</dbReference>
<dbReference type="RefSeq" id="WP_132128579.1">
    <property type="nucleotide sequence ID" value="NZ_SMAD01000003.1"/>
</dbReference>
<accession>A0A4R3KUM2</accession>
<dbReference type="InterPro" id="IPR007696">
    <property type="entry name" value="DNA_mismatch_repair_MutS_core"/>
</dbReference>
<dbReference type="GO" id="GO:0016887">
    <property type="term" value="F:ATP hydrolysis activity"/>
    <property type="evidence" value="ECO:0007669"/>
    <property type="project" value="InterPro"/>
</dbReference>
<dbReference type="AlphaFoldDB" id="A0A4R3KUM2"/>
<dbReference type="GO" id="GO:0006298">
    <property type="term" value="P:mismatch repair"/>
    <property type="evidence" value="ECO:0007669"/>
    <property type="project" value="InterPro"/>
</dbReference>
<dbReference type="GO" id="GO:0072344">
    <property type="term" value="P:rescue of stalled ribosome"/>
    <property type="evidence" value="ECO:0007669"/>
    <property type="project" value="UniProtKB-UniRule"/>
</dbReference>
<dbReference type="InterPro" id="IPR000432">
    <property type="entry name" value="DNA_mismatch_repair_MutS_C"/>
</dbReference>
<keyword evidence="3 7" id="KW-0378">Hydrolase</keyword>
<evidence type="ECO:0000256" key="5">
    <source>
        <dbReference type="ARBA" id="ARBA00022884"/>
    </source>
</evidence>
<evidence type="ECO:0000256" key="8">
    <source>
        <dbReference type="SAM" id="Coils"/>
    </source>
</evidence>
<keyword evidence="4 7" id="KW-0067">ATP-binding</keyword>
<feature type="domain" description="Smr" evidence="10">
    <location>
        <begin position="713"/>
        <end position="788"/>
    </location>
</feature>
<dbReference type="Pfam" id="PF01713">
    <property type="entry name" value="Smr"/>
    <property type="match status" value="1"/>
</dbReference>
<organism evidence="11 12">
    <name type="scientific">Anseongella ginsenosidimutans</name>
    <dbReference type="NCBI Taxonomy" id="496056"/>
    <lineage>
        <taxon>Bacteria</taxon>
        <taxon>Pseudomonadati</taxon>
        <taxon>Bacteroidota</taxon>
        <taxon>Sphingobacteriia</taxon>
        <taxon>Sphingobacteriales</taxon>
        <taxon>Sphingobacteriaceae</taxon>
        <taxon>Anseongella</taxon>
    </lineage>
</organism>
<dbReference type="InterPro" id="IPR036063">
    <property type="entry name" value="Smr_dom_sf"/>
</dbReference>
<name>A0A4R3KUM2_9SPHI</name>
<dbReference type="NCBIfam" id="TIGR01069">
    <property type="entry name" value="mutS2"/>
    <property type="match status" value="1"/>
</dbReference>
<dbReference type="SUPFAM" id="SSF160443">
    <property type="entry name" value="SMR domain-like"/>
    <property type="match status" value="1"/>
</dbReference>
<keyword evidence="2 7" id="KW-0547">Nucleotide-binding</keyword>
<evidence type="ECO:0000313" key="12">
    <source>
        <dbReference type="Proteomes" id="UP000295807"/>
    </source>
</evidence>
<dbReference type="GO" id="GO:0004519">
    <property type="term" value="F:endonuclease activity"/>
    <property type="evidence" value="ECO:0007669"/>
    <property type="project" value="UniProtKB-UniRule"/>
</dbReference>
<reference evidence="11 12" key="1">
    <citation type="submission" date="2019-03" db="EMBL/GenBank/DDBJ databases">
        <title>Genomic Encyclopedia of Type Strains, Phase IV (KMG-IV): sequencing the most valuable type-strain genomes for metagenomic binning, comparative biology and taxonomic classification.</title>
        <authorList>
            <person name="Goeker M."/>
        </authorList>
    </citation>
    <scope>NUCLEOTIDE SEQUENCE [LARGE SCALE GENOMIC DNA]</scope>
    <source>
        <strain evidence="11 12">DSM 21100</strain>
    </source>
</reference>
<dbReference type="Pfam" id="PF00488">
    <property type="entry name" value="MutS_V"/>
    <property type="match status" value="1"/>
</dbReference>
<dbReference type="PANTHER" id="PTHR48466:SF2">
    <property type="entry name" value="OS10G0509000 PROTEIN"/>
    <property type="match status" value="1"/>
</dbReference>
<comment type="caution">
    <text evidence="11">The sequence shown here is derived from an EMBL/GenBank/DDBJ whole genome shotgun (WGS) entry which is preliminary data.</text>
</comment>
<evidence type="ECO:0000256" key="3">
    <source>
        <dbReference type="ARBA" id="ARBA00022801"/>
    </source>
</evidence>
<protein>
    <recommendedName>
        <fullName evidence="7">Endonuclease MutS2</fullName>
        <ecNumber evidence="7">3.1.-.-</ecNumber>
    </recommendedName>
    <alternativeName>
        <fullName evidence="7">Ribosome-associated protein quality control-upstream factor</fullName>
        <shortName evidence="7">RQC-upstream factor</shortName>
        <shortName evidence="7">RqcU</shortName>
        <ecNumber evidence="7">3.6.4.-</ecNumber>
    </alternativeName>
</protein>
<comment type="subunit">
    <text evidence="7">Homodimer. Binds to stalled ribosomes, contacting rRNA.</text>
</comment>
<dbReference type="GO" id="GO:0019843">
    <property type="term" value="F:rRNA binding"/>
    <property type="evidence" value="ECO:0007669"/>
    <property type="project" value="UniProtKB-UniRule"/>
</dbReference>
<evidence type="ECO:0000256" key="7">
    <source>
        <dbReference type="HAMAP-Rule" id="MF_00092"/>
    </source>
</evidence>
<comment type="function">
    <text evidence="7">Endonuclease that is involved in the suppression of homologous recombination and thus may have a key role in the control of bacterial genetic diversity.</text>
</comment>